<dbReference type="GO" id="GO:0016020">
    <property type="term" value="C:membrane"/>
    <property type="evidence" value="ECO:0007669"/>
    <property type="project" value="UniProtKB-SubCell"/>
</dbReference>
<evidence type="ECO:0000259" key="6">
    <source>
        <dbReference type="Pfam" id="PF06271"/>
    </source>
</evidence>
<dbReference type="PANTHER" id="PTHR38480:SF1">
    <property type="entry name" value="SLR0254 PROTEIN"/>
    <property type="match status" value="1"/>
</dbReference>
<evidence type="ECO:0000256" key="4">
    <source>
        <dbReference type="ARBA" id="ARBA00023136"/>
    </source>
</evidence>
<evidence type="ECO:0000256" key="1">
    <source>
        <dbReference type="ARBA" id="ARBA00004141"/>
    </source>
</evidence>
<dbReference type="PANTHER" id="PTHR38480">
    <property type="entry name" value="SLR0254 PROTEIN"/>
    <property type="match status" value="1"/>
</dbReference>
<comment type="subcellular location">
    <subcellularLocation>
        <location evidence="1">Membrane</location>
        <topology evidence="1">Multi-pass membrane protein</topology>
    </subcellularLocation>
</comment>
<dbReference type="KEGG" id="ten:LPB136_04930"/>
<dbReference type="InterPro" id="IPR010432">
    <property type="entry name" value="RDD"/>
</dbReference>
<dbReference type="EMBL" id="CP018155">
    <property type="protein sequence ID" value="APG64743.1"/>
    <property type="molecule type" value="Genomic_DNA"/>
</dbReference>
<dbReference type="STRING" id="1850252.LPB136_04930"/>
<reference evidence="7 8" key="1">
    <citation type="submission" date="2016-11" db="EMBL/GenBank/DDBJ databases">
        <title>Tenacibaculum sp. LPB0136, isolated from marine environment.</title>
        <authorList>
            <person name="Kim E."/>
            <person name="Yi H."/>
        </authorList>
    </citation>
    <scope>NUCLEOTIDE SEQUENCE [LARGE SCALE GENOMIC DNA]</scope>
    <source>
        <strain evidence="7 8">LPB0136</strain>
    </source>
</reference>
<dbReference type="Pfam" id="PF06271">
    <property type="entry name" value="RDD"/>
    <property type="match status" value="1"/>
</dbReference>
<dbReference type="OrthoDB" id="9814143at2"/>
<dbReference type="AlphaFoldDB" id="A0A1L3JI43"/>
<evidence type="ECO:0000256" key="3">
    <source>
        <dbReference type="ARBA" id="ARBA00022989"/>
    </source>
</evidence>
<keyword evidence="8" id="KW-1185">Reference proteome</keyword>
<feature type="transmembrane region" description="Helical" evidence="5">
    <location>
        <begin position="28"/>
        <end position="49"/>
    </location>
</feature>
<evidence type="ECO:0000256" key="5">
    <source>
        <dbReference type="SAM" id="Phobius"/>
    </source>
</evidence>
<dbReference type="Proteomes" id="UP000181898">
    <property type="component" value="Chromosome"/>
</dbReference>
<feature type="transmembrane region" description="Helical" evidence="5">
    <location>
        <begin position="55"/>
        <end position="79"/>
    </location>
</feature>
<feature type="domain" description="RDD" evidence="6">
    <location>
        <begin position="19"/>
        <end position="143"/>
    </location>
</feature>
<name>A0A1L3JI43_9FLAO</name>
<organism evidence="7 8">
    <name type="scientific">Tenacibaculum todarodis</name>
    <dbReference type="NCBI Taxonomy" id="1850252"/>
    <lineage>
        <taxon>Bacteria</taxon>
        <taxon>Pseudomonadati</taxon>
        <taxon>Bacteroidota</taxon>
        <taxon>Flavobacteriia</taxon>
        <taxon>Flavobacteriales</taxon>
        <taxon>Flavobacteriaceae</taxon>
        <taxon>Tenacibaculum</taxon>
    </lineage>
</organism>
<proteinExistence type="predicted"/>
<dbReference type="RefSeq" id="WP_072555068.1">
    <property type="nucleotide sequence ID" value="NZ_CP018155.1"/>
</dbReference>
<evidence type="ECO:0000313" key="7">
    <source>
        <dbReference type="EMBL" id="APG64743.1"/>
    </source>
</evidence>
<protein>
    <submittedName>
        <fullName evidence="7">Transporter</fullName>
    </submittedName>
</protein>
<evidence type="ECO:0000256" key="2">
    <source>
        <dbReference type="ARBA" id="ARBA00022692"/>
    </source>
</evidence>
<keyword evidence="2 5" id="KW-0812">Transmembrane</keyword>
<gene>
    <name evidence="7" type="ORF">LPB136_04930</name>
</gene>
<keyword evidence="3 5" id="KW-1133">Transmembrane helix</keyword>
<evidence type="ECO:0000313" key="8">
    <source>
        <dbReference type="Proteomes" id="UP000181898"/>
    </source>
</evidence>
<sequence length="237" mass="26974">MDNFQIETAQNITLQQNAAHITTRIGSYLLDTLIIVLYVIVLMFVMGWLNIDEGFTLYVFGTIFGLPIFFYSLLFEVLLNGQTPGKIINKLRVVKLDGTKPTFGSYLLRWMLRVIDFNLASGSVAVLTILLNGKGQRLGDIAGGTTVISEKKRVTLNTLGVDVAIDYKPTFPQVTMLSDSDMQTIKQLYRKSKRTRNHKIILKLHVKIIELTNIKTDLQPMDFVELVIKDYNYYTQQ</sequence>
<accession>A0A1L3JI43</accession>
<keyword evidence="4 5" id="KW-0472">Membrane</keyword>